<dbReference type="AlphaFoldDB" id="W4M078"/>
<dbReference type="PANTHER" id="PTHR43283">
    <property type="entry name" value="BETA-LACTAMASE-RELATED"/>
    <property type="match status" value="1"/>
</dbReference>
<organism evidence="2 3">
    <name type="scientific">Entotheonella factor</name>
    <dbReference type="NCBI Taxonomy" id="1429438"/>
    <lineage>
        <taxon>Bacteria</taxon>
        <taxon>Pseudomonadati</taxon>
        <taxon>Nitrospinota/Tectimicrobiota group</taxon>
        <taxon>Candidatus Tectimicrobiota</taxon>
        <taxon>Candidatus Entotheonellia</taxon>
        <taxon>Candidatus Entotheonellales</taxon>
        <taxon>Candidatus Entotheonellaceae</taxon>
        <taxon>Candidatus Entotheonella</taxon>
    </lineage>
</organism>
<dbReference type="InterPro" id="IPR050789">
    <property type="entry name" value="Diverse_Enzym_Activities"/>
</dbReference>
<name>W4M078_ENTF1</name>
<proteinExistence type="predicted"/>
<dbReference type="Pfam" id="PF00144">
    <property type="entry name" value="Beta-lactamase"/>
    <property type="match status" value="1"/>
</dbReference>
<dbReference type="SUPFAM" id="SSF56601">
    <property type="entry name" value="beta-lactamase/transpeptidase-like"/>
    <property type="match status" value="1"/>
</dbReference>
<evidence type="ECO:0000313" key="3">
    <source>
        <dbReference type="Proteomes" id="UP000019141"/>
    </source>
</evidence>
<evidence type="ECO:0000313" key="2">
    <source>
        <dbReference type="EMBL" id="ETX03062.1"/>
    </source>
</evidence>
<dbReference type="HOGENOM" id="CLU_020027_11_1_7"/>
<accession>W4M078</accession>
<keyword evidence="3" id="KW-1185">Reference proteome</keyword>
<gene>
    <name evidence="2" type="ORF">ETSY1_01360</name>
</gene>
<dbReference type="PANTHER" id="PTHR43283:SF3">
    <property type="entry name" value="BETA-LACTAMASE FAMILY PROTEIN (AFU_ORTHOLOGUE AFUA_5G07500)"/>
    <property type="match status" value="1"/>
</dbReference>
<reference evidence="2 3" key="1">
    <citation type="journal article" date="2014" name="Nature">
        <title>An environmental bacterial taxon with a large and distinct metabolic repertoire.</title>
        <authorList>
            <person name="Wilson M.C."/>
            <person name="Mori T."/>
            <person name="Ruckert C."/>
            <person name="Uria A.R."/>
            <person name="Helf M.J."/>
            <person name="Takada K."/>
            <person name="Gernert C."/>
            <person name="Steffens U.A."/>
            <person name="Heycke N."/>
            <person name="Schmitt S."/>
            <person name="Rinke C."/>
            <person name="Helfrich E.J."/>
            <person name="Brachmann A.O."/>
            <person name="Gurgui C."/>
            <person name="Wakimoto T."/>
            <person name="Kracht M."/>
            <person name="Crusemann M."/>
            <person name="Hentschel U."/>
            <person name="Abe I."/>
            <person name="Matsunaga S."/>
            <person name="Kalinowski J."/>
            <person name="Takeyama H."/>
            <person name="Piel J."/>
        </authorList>
    </citation>
    <scope>NUCLEOTIDE SEQUENCE [LARGE SCALE GENOMIC DNA]</scope>
    <source>
        <strain evidence="3">TSY1</strain>
    </source>
</reference>
<comment type="caution">
    <text evidence="2">The sequence shown here is derived from an EMBL/GenBank/DDBJ whole genome shotgun (WGS) entry which is preliminary data.</text>
</comment>
<sequence length="389" mass="42289">MALQQNIDALLQRAVTDGDVPGVVAAATNRDETLYEGAFGERALGSGPAMTPDTVVWIASMTKAITGMAAMQLVDQGKLSLDAPASDVIPYLDEVEVLEGFNDAGQPVTRAPKQHVTLRHLLTHTAGFSYEIWNPSIIRYQEVKGIPGITTCENAALTTPLLFDPGERWDYGINIDWAGKMVEAASGQRLGAYMQAHIFDPLGMSSTAFKITPEMRSRLAKIHQRDDSGQLAPVDMEVTQEPEFEMGGGGLYSTMGDYLKFIRMILNKGMANGQQLLKPETVELMSTNQMGDCRVCELTTAIPPVSRNAEFFPGMPKTWGLTFMINTEPAPTGRSAGSLAWAGLANSYYWIDPVKGVGGAYATQVLPFADEKSLPLYLSFESAVYEELS</sequence>
<dbReference type="InterPro" id="IPR012338">
    <property type="entry name" value="Beta-lactam/transpept-like"/>
</dbReference>
<protein>
    <submittedName>
        <fullName evidence="2">1,4-butanediol diacrylate esterase</fullName>
    </submittedName>
</protein>
<dbReference type="Proteomes" id="UP000019141">
    <property type="component" value="Unassembled WGS sequence"/>
</dbReference>
<dbReference type="Gene3D" id="3.40.710.10">
    <property type="entry name" value="DD-peptidase/beta-lactamase superfamily"/>
    <property type="match status" value="1"/>
</dbReference>
<evidence type="ECO:0000259" key="1">
    <source>
        <dbReference type="Pfam" id="PF00144"/>
    </source>
</evidence>
<dbReference type="PATRIC" id="fig|1429438.4.peg.458"/>
<dbReference type="InterPro" id="IPR001466">
    <property type="entry name" value="Beta-lactam-related"/>
</dbReference>
<feature type="domain" description="Beta-lactamase-related" evidence="1">
    <location>
        <begin position="7"/>
        <end position="369"/>
    </location>
</feature>
<dbReference type="EMBL" id="AZHW01000081">
    <property type="protein sequence ID" value="ETX03062.1"/>
    <property type="molecule type" value="Genomic_DNA"/>
</dbReference>